<evidence type="ECO:0000256" key="10">
    <source>
        <dbReference type="SAM" id="SignalP"/>
    </source>
</evidence>
<dbReference type="InterPro" id="IPR039426">
    <property type="entry name" value="TonB-dep_rcpt-like"/>
</dbReference>
<dbReference type="EMBL" id="CP014224">
    <property type="protein sequence ID" value="ANW96383.1"/>
    <property type="molecule type" value="Genomic_DNA"/>
</dbReference>
<dbReference type="InterPro" id="IPR037066">
    <property type="entry name" value="Plug_dom_sf"/>
</dbReference>
<evidence type="ECO:0000256" key="6">
    <source>
        <dbReference type="ARBA" id="ARBA00023136"/>
    </source>
</evidence>
<evidence type="ECO:0000313" key="13">
    <source>
        <dbReference type="EMBL" id="ANW96383.1"/>
    </source>
</evidence>
<evidence type="ECO:0000256" key="8">
    <source>
        <dbReference type="PROSITE-ProRule" id="PRU01360"/>
    </source>
</evidence>
<dbReference type="Gene3D" id="2.170.130.10">
    <property type="entry name" value="TonB-dependent receptor, plug domain"/>
    <property type="match status" value="1"/>
</dbReference>
<dbReference type="NCBIfam" id="TIGR04057">
    <property type="entry name" value="SusC_RagA_signa"/>
    <property type="match status" value="1"/>
</dbReference>
<evidence type="ECO:0008006" key="15">
    <source>
        <dbReference type="Google" id="ProtNLM"/>
    </source>
</evidence>
<dbReference type="AlphaFoldDB" id="A0A1B1Y6J0"/>
<evidence type="ECO:0000256" key="4">
    <source>
        <dbReference type="ARBA" id="ARBA00022692"/>
    </source>
</evidence>
<feature type="signal peptide" evidence="10">
    <location>
        <begin position="1"/>
        <end position="18"/>
    </location>
</feature>
<comment type="subcellular location">
    <subcellularLocation>
        <location evidence="1 8">Cell outer membrane</location>
        <topology evidence="1 8">Multi-pass membrane protein</topology>
    </subcellularLocation>
</comment>
<sequence>MKKLCVIILLVLSSVLYAQEQTITGTLYNERGLPLIGATVLIDGTSIGVISDFDGNFTIKVPAPAAKKSLKITTLGYKMKIVAIGAKRQFKISLEPDAEALDEVVVVGYGTVKKSDLTGSVSSIKAEDITKTGAIGIEQALAGRASGVVVSQGSGAPGSGASIKIRGISSLNGSDPLYIIDGTPMDNTSAGSLSGQDQASAAISPLSMLNPADIESIEVLKDASSTAIYGSRGANGVVLITTKGGKEGKGVITVDHDFSILEIPNFIDLLDANQYTILNEEAYVNAGEPIRNQVRLDSANLGLLQTSDWQKTIIRAGTSSNTNVNFSGGNKDLRYLISTNVLDAKGIVEKTDYKRIGNRVNLDANISDKIKVGTRISYTHVTSNQRAISTGSNNLRGASSAISRALRSAPTSNLDADSEDEGVDLWTPILAINANDFNNLLTQYSGSLFFDYSFNKALSFKTNLTHQARNIAQRYYQYNILPNDVAEGGRAKTGDSRFTRSTITNTLNYRKRFGKHNLNVLLGESLEFTEMESVYVSNYGFANDLLTYYAPGSATFYDPDRVTYSDNRLSSFFGRINYNYKGKYLLTLTGRFDGSSKFAANNKWAFFPAAALAYKINEESFMKEIDAISELKLRLSYGVSGNQAIQPYQSLDQYGSGQTGFGNGSGGEMLSTIYFATQLPNKDLTWETTAQFDAGLDYSLFDNRITGSFEYYRKISEDILFANNRIPSQSGFSTYTQNYGSLETNGFEMSVNAHAISTVDFTWTIGANLSTGKTKVRDMAADYVLSGWDPGYISGGTQRLIIGEEIGSFYGYKQSGIAQFEDFVEFQGLTKEQQITKYNAAPNDAYTFVNDFKGGVPRNASVARPGEQLYEDLNNDGVLNENDRKVIGTAQPDLTFGINNSFKYKNLDISFFVDSQIGRDIANIQNLDLLRFSSRQGLALAMERWTPENPSTTYPRVDLANGSFSPLFSDRVVEDASFVRLQNITLGYSFPKSVTAKLNINNLRVFGSISNVYTWTNYTGYHPDVSLNGSAATSMGHDNGGYPLARTIRMGVSVKF</sequence>
<dbReference type="SUPFAM" id="SSF49464">
    <property type="entry name" value="Carboxypeptidase regulatory domain-like"/>
    <property type="match status" value="1"/>
</dbReference>
<feature type="chain" id="PRO_5008532505" description="SusC/RagA family TonB-linked outer membrane protein" evidence="10">
    <location>
        <begin position="19"/>
        <end position="1056"/>
    </location>
</feature>
<dbReference type="RefSeq" id="WP_068826449.1">
    <property type="nucleotide sequence ID" value="NZ_CP014224.1"/>
</dbReference>
<dbReference type="InterPro" id="IPR023997">
    <property type="entry name" value="TonB-dep_OMP_SusC/RagA_CS"/>
</dbReference>
<dbReference type="NCBIfam" id="TIGR04056">
    <property type="entry name" value="OMP_RagA_SusC"/>
    <property type="match status" value="1"/>
</dbReference>
<evidence type="ECO:0000256" key="9">
    <source>
        <dbReference type="RuleBase" id="RU003357"/>
    </source>
</evidence>
<dbReference type="Proteomes" id="UP000092967">
    <property type="component" value="Chromosome"/>
</dbReference>
<keyword evidence="14" id="KW-1185">Reference proteome</keyword>
<keyword evidence="6 8" id="KW-0472">Membrane</keyword>
<dbReference type="GO" id="GO:0009279">
    <property type="term" value="C:cell outer membrane"/>
    <property type="evidence" value="ECO:0007669"/>
    <property type="project" value="UniProtKB-SubCell"/>
</dbReference>
<keyword evidence="10" id="KW-0732">Signal</keyword>
<keyword evidence="4 8" id="KW-0812">Transmembrane</keyword>
<dbReference type="Pfam" id="PF13715">
    <property type="entry name" value="CarbopepD_reg_2"/>
    <property type="match status" value="1"/>
</dbReference>
<keyword evidence="2 8" id="KW-0813">Transport</keyword>
<evidence type="ECO:0000256" key="7">
    <source>
        <dbReference type="ARBA" id="ARBA00023237"/>
    </source>
</evidence>
<dbReference type="STRING" id="1790137.AXE80_08875"/>
<evidence type="ECO:0000313" key="14">
    <source>
        <dbReference type="Proteomes" id="UP000092967"/>
    </source>
</evidence>
<proteinExistence type="inferred from homology"/>
<reference evidence="13 14" key="1">
    <citation type="submission" date="2016-02" db="EMBL/GenBank/DDBJ databases">
        <authorList>
            <person name="Wen L."/>
            <person name="He K."/>
            <person name="Yang H."/>
        </authorList>
    </citation>
    <scope>NUCLEOTIDE SEQUENCE [LARGE SCALE GENOMIC DNA]</scope>
    <source>
        <strain evidence="13 14">CZ1127</strain>
    </source>
</reference>
<organism evidence="13 14">
    <name type="scientific">Wenyingzhuangia fucanilytica</name>
    <dbReference type="NCBI Taxonomy" id="1790137"/>
    <lineage>
        <taxon>Bacteria</taxon>
        <taxon>Pseudomonadati</taxon>
        <taxon>Bacteroidota</taxon>
        <taxon>Flavobacteriia</taxon>
        <taxon>Flavobacteriales</taxon>
        <taxon>Flavobacteriaceae</taxon>
        <taxon>Wenyingzhuangia</taxon>
    </lineage>
</organism>
<protein>
    <recommendedName>
        <fullName evidence="15">SusC/RagA family TonB-linked outer membrane protein</fullName>
    </recommendedName>
</protein>
<evidence type="ECO:0000256" key="5">
    <source>
        <dbReference type="ARBA" id="ARBA00023077"/>
    </source>
</evidence>
<dbReference type="OrthoDB" id="9768177at2"/>
<dbReference type="InterPro" id="IPR036942">
    <property type="entry name" value="Beta-barrel_TonB_sf"/>
</dbReference>
<dbReference type="Pfam" id="PF00593">
    <property type="entry name" value="TonB_dep_Rec_b-barrel"/>
    <property type="match status" value="1"/>
</dbReference>
<name>A0A1B1Y6J0_9FLAO</name>
<evidence type="ECO:0000259" key="11">
    <source>
        <dbReference type="Pfam" id="PF00593"/>
    </source>
</evidence>
<dbReference type="InterPro" id="IPR000531">
    <property type="entry name" value="Beta-barrel_TonB"/>
</dbReference>
<feature type="domain" description="TonB-dependent receptor plug" evidence="12">
    <location>
        <begin position="114"/>
        <end position="237"/>
    </location>
</feature>
<dbReference type="InterPro" id="IPR023996">
    <property type="entry name" value="TonB-dep_OMP_SusC/RagA"/>
</dbReference>
<accession>A0A1B1Y6J0</accession>
<keyword evidence="7 8" id="KW-0998">Cell outer membrane</keyword>
<keyword evidence="3 8" id="KW-1134">Transmembrane beta strand</keyword>
<evidence type="ECO:0000256" key="2">
    <source>
        <dbReference type="ARBA" id="ARBA00022448"/>
    </source>
</evidence>
<dbReference type="Gene3D" id="2.40.170.20">
    <property type="entry name" value="TonB-dependent receptor, beta-barrel domain"/>
    <property type="match status" value="1"/>
</dbReference>
<keyword evidence="5 9" id="KW-0798">TonB box</keyword>
<dbReference type="FunFam" id="2.170.130.10:FF:000008">
    <property type="entry name" value="SusC/RagA family TonB-linked outer membrane protein"/>
    <property type="match status" value="1"/>
</dbReference>
<dbReference type="KEGG" id="wfu:AXE80_08875"/>
<dbReference type="PROSITE" id="PS52016">
    <property type="entry name" value="TONB_DEPENDENT_REC_3"/>
    <property type="match status" value="1"/>
</dbReference>
<dbReference type="SUPFAM" id="SSF56935">
    <property type="entry name" value="Porins"/>
    <property type="match status" value="1"/>
</dbReference>
<dbReference type="Pfam" id="PF07715">
    <property type="entry name" value="Plug"/>
    <property type="match status" value="1"/>
</dbReference>
<dbReference type="InterPro" id="IPR012910">
    <property type="entry name" value="Plug_dom"/>
</dbReference>
<evidence type="ECO:0000256" key="3">
    <source>
        <dbReference type="ARBA" id="ARBA00022452"/>
    </source>
</evidence>
<comment type="similarity">
    <text evidence="8 9">Belongs to the TonB-dependent receptor family.</text>
</comment>
<gene>
    <name evidence="13" type="ORF">AXE80_08875</name>
</gene>
<evidence type="ECO:0000259" key="12">
    <source>
        <dbReference type="Pfam" id="PF07715"/>
    </source>
</evidence>
<feature type="domain" description="TonB-dependent receptor-like beta-barrel" evidence="11">
    <location>
        <begin position="433"/>
        <end position="1003"/>
    </location>
</feature>
<evidence type="ECO:0000256" key="1">
    <source>
        <dbReference type="ARBA" id="ARBA00004571"/>
    </source>
</evidence>
<dbReference type="Gene3D" id="2.60.40.1120">
    <property type="entry name" value="Carboxypeptidase-like, regulatory domain"/>
    <property type="match status" value="1"/>
</dbReference>
<dbReference type="InterPro" id="IPR008969">
    <property type="entry name" value="CarboxyPept-like_regulatory"/>
</dbReference>